<dbReference type="EMBL" id="LR797099">
    <property type="protein sequence ID" value="CAB4186975.1"/>
    <property type="molecule type" value="Genomic_DNA"/>
</dbReference>
<feature type="domain" description="DUF2061" evidence="2">
    <location>
        <begin position="17"/>
        <end position="68"/>
    </location>
</feature>
<dbReference type="EMBL" id="LR796758">
    <property type="protein sequence ID" value="CAB4163965.1"/>
    <property type="molecule type" value="Genomic_DNA"/>
</dbReference>
<dbReference type="EMBL" id="LR796776">
    <property type="protein sequence ID" value="CAB4165795.1"/>
    <property type="molecule type" value="Genomic_DNA"/>
</dbReference>
<accession>A0A6J5P482</accession>
<organism evidence="3">
    <name type="scientific">uncultured Caudovirales phage</name>
    <dbReference type="NCBI Taxonomy" id="2100421"/>
    <lineage>
        <taxon>Viruses</taxon>
        <taxon>Duplodnaviria</taxon>
        <taxon>Heunggongvirae</taxon>
        <taxon>Uroviricota</taxon>
        <taxon>Caudoviricetes</taxon>
        <taxon>Peduoviridae</taxon>
        <taxon>Maltschvirus</taxon>
        <taxon>Maltschvirus maltsch</taxon>
    </lineage>
</organism>
<evidence type="ECO:0000256" key="1">
    <source>
        <dbReference type="SAM" id="Phobius"/>
    </source>
</evidence>
<protein>
    <recommendedName>
        <fullName evidence="2">DUF2061 domain-containing protein</fullName>
    </recommendedName>
</protein>
<proteinExistence type="predicted"/>
<sequence length="85" mass="9496">MTVLPKSKWIEKWPRSLIKVISWRATVTLSNFAGAWWVSGSIAAGLGFAGFALVVNSALYFIHERAWNRIGWAKDSEIVTDESAK</sequence>
<evidence type="ECO:0000313" key="5">
    <source>
        <dbReference type="EMBL" id="CAB4186975.1"/>
    </source>
</evidence>
<keyword evidence="1" id="KW-0472">Membrane</keyword>
<evidence type="ECO:0000259" key="2">
    <source>
        <dbReference type="Pfam" id="PF09834"/>
    </source>
</evidence>
<feature type="transmembrane region" description="Helical" evidence="1">
    <location>
        <begin position="44"/>
        <end position="62"/>
    </location>
</feature>
<reference evidence="3" key="1">
    <citation type="submission" date="2020-04" db="EMBL/GenBank/DDBJ databases">
        <authorList>
            <person name="Chiriac C."/>
            <person name="Salcher M."/>
            <person name="Ghai R."/>
            <person name="Kavagutti S V."/>
        </authorList>
    </citation>
    <scope>NUCLEOTIDE SEQUENCE</scope>
</reference>
<dbReference type="InterPro" id="IPR018638">
    <property type="entry name" value="DUF2061_membrane"/>
</dbReference>
<evidence type="ECO:0000313" key="4">
    <source>
        <dbReference type="EMBL" id="CAB4165795.1"/>
    </source>
</evidence>
<dbReference type="EMBL" id="LR797502">
    <property type="protein sequence ID" value="CAB4221286.1"/>
    <property type="molecule type" value="Genomic_DNA"/>
</dbReference>
<keyword evidence="1" id="KW-1133">Transmembrane helix</keyword>
<evidence type="ECO:0000313" key="3">
    <source>
        <dbReference type="EMBL" id="CAB4163965.1"/>
    </source>
</evidence>
<gene>
    <name evidence="5" type="ORF">UFOVP1146_321</name>
    <name evidence="6" type="ORF">UFOVP1638_244</name>
    <name evidence="3" type="ORF">UFOVP812_234</name>
    <name evidence="4" type="ORF">UFOVP818_331</name>
</gene>
<dbReference type="Pfam" id="PF09834">
    <property type="entry name" value="DUF2061"/>
    <property type="match status" value="1"/>
</dbReference>
<name>A0A6J5P482_9CAUD</name>
<keyword evidence="1" id="KW-0812">Transmembrane</keyword>
<evidence type="ECO:0000313" key="6">
    <source>
        <dbReference type="EMBL" id="CAB4221286.1"/>
    </source>
</evidence>